<feature type="transmembrane region" description="Helical" evidence="7">
    <location>
        <begin position="7"/>
        <end position="40"/>
    </location>
</feature>
<evidence type="ECO:0000256" key="1">
    <source>
        <dbReference type="ARBA" id="ARBA00004429"/>
    </source>
</evidence>
<reference evidence="9 10" key="1">
    <citation type="submission" date="2024-07" db="EMBL/GenBank/DDBJ databases">
        <title>Marimonas sp.nov., isolated from tidal-flat sediment.</title>
        <authorList>
            <person name="Jayan J.N."/>
            <person name="Lee S.S."/>
        </authorList>
    </citation>
    <scope>NUCLEOTIDE SEQUENCE [LARGE SCALE GENOMIC DNA]</scope>
    <source>
        <strain evidence="9 10">MJW-29</strain>
    </source>
</reference>
<dbReference type="Proteomes" id="UP001556098">
    <property type="component" value="Unassembled WGS sequence"/>
</dbReference>
<feature type="transmembrane region" description="Helical" evidence="7">
    <location>
        <begin position="260"/>
        <end position="278"/>
    </location>
</feature>
<evidence type="ECO:0000256" key="7">
    <source>
        <dbReference type="RuleBase" id="RU369079"/>
    </source>
</evidence>
<proteinExistence type="inferred from homology"/>
<dbReference type="RefSeq" id="WP_367877919.1">
    <property type="nucleotide sequence ID" value="NZ_JBFNXX010000007.1"/>
</dbReference>
<keyword evidence="2" id="KW-1003">Cell membrane</keyword>
<dbReference type="EMBL" id="JBFNXX010000007">
    <property type="protein sequence ID" value="MEW9920216.1"/>
    <property type="molecule type" value="Genomic_DNA"/>
</dbReference>
<protein>
    <recommendedName>
        <fullName evidence="7">TRAP transporter large permease protein</fullName>
    </recommendedName>
</protein>
<evidence type="ECO:0000256" key="3">
    <source>
        <dbReference type="ARBA" id="ARBA00022519"/>
    </source>
</evidence>
<gene>
    <name evidence="9" type="ORF">AB2B41_11405</name>
</gene>
<organism evidence="9 10">
    <name type="scientific">Sulfitobacter sediminis</name>
    <dbReference type="NCBI Taxonomy" id="3234186"/>
    <lineage>
        <taxon>Bacteria</taxon>
        <taxon>Pseudomonadati</taxon>
        <taxon>Pseudomonadota</taxon>
        <taxon>Alphaproteobacteria</taxon>
        <taxon>Rhodobacterales</taxon>
        <taxon>Roseobacteraceae</taxon>
        <taxon>Sulfitobacter</taxon>
    </lineage>
</organism>
<dbReference type="PIRSF" id="PIRSF006066">
    <property type="entry name" value="HI0050"/>
    <property type="match status" value="1"/>
</dbReference>
<evidence type="ECO:0000256" key="2">
    <source>
        <dbReference type="ARBA" id="ARBA00022475"/>
    </source>
</evidence>
<comment type="function">
    <text evidence="7">Part of the tripartite ATP-independent periplasmic (TRAP) transport system.</text>
</comment>
<feature type="transmembrane region" description="Helical" evidence="7">
    <location>
        <begin position="231"/>
        <end position="254"/>
    </location>
</feature>
<accession>A0ABV3RMV5</accession>
<comment type="subunit">
    <text evidence="7">The complex comprises the extracytoplasmic solute receptor protein and the two transmembrane proteins.</text>
</comment>
<dbReference type="InterPro" id="IPR004681">
    <property type="entry name" value="TRAP_DctM"/>
</dbReference>
<keyword evidence="5 7" id="KW-1133">Transmembrane helix</keyword>
<dbReference type="InterPro" id="IPR010656">
    <property type="entry name" value="DctM"/>
</dbReference>
<feature type="transmembrane region" description="Helical" evidence="7">
    <location>
        <begin position="334"/>
        <end position="350"/>
    </location>
</feature>
<evidence type="ECO:0000313" key="9">
    <source>
        <dbReference type="EMBL" id="MEW9920216.1"/>
    </source>
</evidence>
<name>A0ABV3RMV5_9RHOB</name>
<keyword evidence="6 7" id="KW-0472">Membrane</keyword>
<sequence>MTDPQVAILMLCLFIVLVLLGFPIAFTLIAMGVAFGYYAYYTGAPESFGDIFNNNIFYLLNQNTYSVMENDTLVAIPLFLFMGYVVERANIVDRLFFSLYQAARNLPGSLGIAALLTCAVFSTASGIVGAVVTLMGLLAYPAMAKAGYNKSFAAGIICAGGTLGILIPPSIMLIVYAAIAELSPLRLYAAAVFPGLMLAGLYIVYAMIRVKINPSLAPMPDQEGMPPRSQIYMNLLISFVPLTVLIMLVLGSILGGLATPAEAAAMGALGGLVLAVIYRSLTWDKVKQSVFLTAKATAMVCWLFVGSWTFASIFSYLGGHDVIEHWVVAMNLEPWQFLVLAQVIIFLLGWPLEWSEILIIFVPIFLPMLDTFGVNPYFFAMLVALNLQTSFLTPPMAMSAYYLKGVLKSQIELIEIFKGLMPYLGIVILCMVLMYQFPGIALWFPDYLFGVWVP</sequence>
<comment type="similarity">
    <text evidence="7">Belongs to the TRAP transporter large permease family.</text>
</comment>
<feature type="domain" description="TRAP C4-dicarboxylate transport system permease DctM subunit" evidence="8">
    <location>
        <begin position="11"/>
        <end position="439"/>
    </location>
</feature>
<dbReference type="NCBIfam" id="TIGR00786">
    <property type="entry name" value="dctM"/>
    <property type="match status" value="1"/>
</dbReference>
<evidence type="ECO:0000256" key="6">
    <source>
        <dbReference type="ARBA" id="ARBA00023136"/>
    </source>
</evidence>
<feature type="transmembrane region" description="Helical" evidence="7">
    <location>
        <begin position="152"/>
        <end position="179"/>
    </location>
</feature>
<feature type="transmembrane region" description="Helical" evidence="7">
    <location>
        <begin position="185"/>
        <end position="210"/>
    </location>
</feature>
<evidence type="ECO:0000259" key="8">
    <source>
        <dbReference type="Pfam" id="PF06808"/>
    </source>
</evidence>
<comment type="subcellular location">
    <subcellularLocation>
        <location evidence="1 7">Cell inner membrane</location>
        <topology evidence="1 7">Multi-pass membrane protein</topology>
    </subcellularLocation>
</comment>
<comment type="caution">
    <text evidence="7">Lacks conserved residue(s) required for the propagation of feature annotation.</text>
</comment>
<comment type="caution">
    <text evidence="9">The sequence shown here is derived from an EMBL/GenBank/DDBJ whole genome shotgun (WGS) entry which is preliminary data.</text>
</comment>
<keyword evidence="7" id="KW-0813">Transport</keyword>
<feature type="transmembrane region" description="Helical" evidence="7">
    <location>
        <begin position="290"/>
        <end position="314"/>
    </location>
</feature>
<dbReference type="Pfam" id="PF06808">
    <property type="entry name" value="DctM"/>
    <property type="match status" value="1"/>
</dbReference>
<dbReference type="PANTHER" id="PTHR33362">
    <property type="entry name" value="SIALIC ACID TRAP TRANSPORTER PERMEASE PROTEIN SIAT-RELATED"/>
    <property type="match status" value="1"/>
</dbReference>
<keyword evidence="10" id="KW-1185">Reference proteome</keyword>
<feature type="transmembrane region" description="Helical" evidence="7">
    <location>
        <begin position="357"/>
        <end position="379"/>
    </location>
</feature>
<keyword evidence="3 7" id="KW-0997">Cell inner membrane</keyword>
<evidence type="ECO:0000256" key="5">
    <source>
        <dbReference type="ARBA" id="ARBA00022989"/>
    </source>
</evidence>
<keyword evidence="4 7" id="KW-0812">Transmembrane</keyword>
<dbReference type="PANTHER" id="PTHR33362:SF7">
    <property type="entry name" value="SLL1103 PROTEIN"/>
    <property type="match status" value="1"/>
</dbReference>
<evidence type="ECO:0000313" key="10">
    <source>
        <dbReference type="Proteomes" id="UP001556098"/>
    </source>
</evidence>
<feature type="transmembrane region" description="Helical" evidence="7">
    <location>
        <begin position="423"/>
        <end position="444"/>
    </location>
</feature>
<evidence type="ECO:0000256" key="4">
    <source>
        <dbReference type="ARBA" id="ARBA00022692"/>
    </source>
</evidence>
<feature type="transmembrane region" description="Helical" evidence="7">
    <location>
        <begin position="112"/>
        <end position="140"/>
    </location>
</feature>